<evidence type="ECO:0000259" key="5">
    <source>
        <dbReference type="SMART" id="SM00849"/>
    </source>
</evidence>
<protein>
    <submittedName>
        <fullName evidence="7">MBL fold metallo-hydrolase</fullName>
    </submittedName>
</protein>
<sequence length="210" mass="23075">MKLWMQPLGPLQTNGYVLSNEKGEGIIIDPGMQPQAMLNYIQDLNIVAILLTHAHFDHIGGLEEVRQATRAPVYIHDLEAEWLTDPYKNGSARWPMVTAPIQCRPRDEALQDGHLLHLAGLSLKVLHTPGHSPGSVSFYIEEHKTLIAGDTLFAGSIGRTDLPGGDHETLISAIKHKLLVLPGDTRVYPGHGPDTTIEDEKRYNPFVGGA</sequence>
<evidence type="ECO:0000313" key="9">
    <source>
        <dbReference type="Proteomes" id="UP000825179"/>
    </source>
</evidence>
<dbReference type="InterPro" id="IPR036866">
    <property type="entry name" value="RibonucZ/Hydroxyglut_hydro"/>
</dbReference>
<dbReference type="PANTHER" id="PTHR46233:SF3">
    <property type="entry name" value="HYDROXYACYLGLUTATHIONE HYDROLASE GLOC"/>
    <property type="match status" value="1"/>
</dbReference>
<dbReference type="EMBL" id="CP082237">
    <property type="protein sequence ID" value="QZT33175.1"/>
    <property type="molecule type" value="Genomic_DNA"/>
</dbReference>
<keyword evidence="4" id="KW-0862">Zinc</keyword>
<dbReference type="Gene3D" id="3.60.15.10">
    <property type="entry name" value="Ribonuclease Z/Hydroxyacylglutathione hydrolase-like"/>
    <property type="match status" value="1"/>
</dbReference>
<keyword evidence="3" id="KW-0378">Hydrolase</keyword>
<dbReference type="Proteomes" id="UP000825179">
    <property type="component" value="Chromosome"/>
</dbReference>
<dbReference type="InterPro" id="IPR051453">
    <property type="entry name" value="MBL_Glyoxalase_II"/>
</dbReference>
<accession>F5L863</accession>
<dbReference type="GO" id="GO:0016787">
    <property type="term" value="F:hydrolase activity"/>
    <property type="evidence" value="ECO:0007669"/>
    <property type="project" value="UniProtKB-KW"/>
</dbReference>
<dbReference type="GO" id="GO:0046872">
    <property type="term" value="F:metal ion binding"/>
    <property type="evidence" value="ECO:0007669"/>
    <property type="project" value="UniProtKB-KW"/>
</dbReference>
<comment type="cofactor">
    <cofactor evidence="1">
        <name>Zn(2+)</name>
        <dbReference type="ChEBI" id="CHEBI:29105"/>
    </cofactor>
</comment>
<dbReference type="Pfam" id="PF00753">
    <property type="entry name" value="Lactamase_B"/>
    <property type="match status" value="1"/>
</dbReference>
<keyword evidence="2" id="KW-0479">Metal-binding</keyword>
<proteinExistence type="predicted"/>
<keyword evidence="9" id="KW-1185">Reference proteome</keyword>
<dbReference type="PANTHER" id="PTHR46233">
    <property type="entry name" value="HYDROXYACYLGLUTATHIONE HYDROLASE GLOC"/>
    <property type="match status" value="1"/>
</dbReference>
<dbReference type="AlphaFoldDB" id="F5L863"/>
<dbReference type="CDD" id="cd06262">
    <property type="entry name" value="metallo-hydrolase-like_MBL-fold"/>
    <property type="match status" value="1"/>
</dbReference>
<name>F5L863_CALTT</name>
<dbReference type="EMBL" id="AFCE01000148">
    <property type="protein sequence ID" value="EGL82476.1"/>
    <property type="molecule type" value="Genomic_DNA"/>
</dbReference>
<reference evidence="6 8" key="1">
    <citation type="journal article" date="2011" name="J. Bacteriol.">
        <title>Draft genome sequence of the thermoalkaliphilic Caldalkalibacillus thermarum strain TA2.A1.</title>
        <authorList>
            <person name="Kalamorz F."/>
            <person name="Keis S."/>
            <person name="McMillan D.G."/>
            <person name="Olsson K."/>
            <person name="Stanton J.A."/>
            <person name="Stockwell P."/>
            <person name="Black M.A."/>
            <person name="Klingeman D.M."/>
            <person name="Land M.L."/>
            <person name="Han C.S."/>
            <person name="Martin S.L."/>
            <person name="Becher S.A."/>
            <person name="Peddie C.J."/>
            <person name="Morgan H.W."/>
            <person name="Matthies D."/>
            <person name="Preiss L."/>
            <person name="Meier T."/>
            <person name="Brown S.D."/>
            <person name="Cook G.M."/>
        </authorList>
    </citation>
    <scope>NUCLEOTIDE SEQUENCE [LARGE SCALE GENOMIC DNA]</scope>
    <source>
        <strain evidence="6 8">TA2.A1</strain>
    </source>
</reference>
<feature type="domain" description="Metallo-beta-lactamase" evidence="5">
    <location>
        <begin position="12"/>
        <end position="191"/>
    </location>
</feature>
<gene>
    <name evidence="6" type="ORF">CathTA2_2015</name>
    <name evidence="7" type="ORF">HUR95_12815</name>
</gene>
<dbReference type="SMART" id="SM00849">
    <property type="entry name" value="Lactamase_B"/>
    <property type="match status" value="1"/>
</dbReference>
<evidence type="ECO:0000256" key="1">
    <source>
        <dbReference type="ARBA" id="ARBA00001947"/>
    </source>
</evidence>
<evidence type="ECO:0000313" key="7">
    <source>
        <dbReference type="EMBL" id="QZT33175.1"/>
    </source>
</evidence>
<evidence type="ECO:0000313" key="8">
    <source>
        <dbReference type="Proteomes" id="UP000010716"/>
    </source>
</evidence>
<evidence type="ECO:0000256" key="4">
    <source>
        <dbReference type="ARBA" id="ARBA00022833"/>
    </source>
</evidence>
<dbReference type="Proteomes" id="UP000010716">
    <property type="component" value="Unassembled WGS sequence"/>
</dbReference>
<organism evidence="6 8">
    <name type="scientific">Caldalkalibacillus thermarum (strain TA2.A1)</name>
    <dbReference type="NCBI Taxonomy" id="986075"/>
    <lineage>
        <taxon>Bacteria</taxon>
        <taxon>Bacillati</taxon>
        <taxon>Bacillota</taxon>
        <taxon>Bacilli</taxon>
        <taxon>Bacillales</taxon>
        <taxon>Bacillaceae</taxon>
        <taxon>Caldalkalibacillus</taxon>
    </lineage>
</organism>
<evidence type="ECO:0000256" key="2">
    <source>
        <dbReference type="ARBA" id="ARBA00022723"/>
    </source>
</evidence>
<dbReference type="OrthoDB" id="9802248at2"/>
<reference evidence="7 9" key="2">
    <citation type="journal article" date="2020" name="Extremophiles">
        <title>Genomic analysis of Caldalkalibacillus thermarum TA2.A1 reveals aerobic alkaliphilic metabolism and evolutionary hallmarks linking alkaliphilic bacteria and plant life.</title>
        <authorList>
            <person name="de Jong S.I."/>
            <person name="van den Broek M.A."/>
            <person name="Merkel A.Y."/>
            <person name="de la Torre Cortes P."/>
            <person name="Kalamorz F."/>
            <person name="Cook G.M."/>
            <person name="van Loosdrecht M.C.M."/>
            <person name="McMillan D.G.G."/>
        </authorList>
    </citation>
    <scope>NUCLEOTIDE SEQUENCE [LARGE SCALE GENOMIC DNA]</scope>
    <source>
        <strain evidence="7 9">TA2.A1</strain>
    </source>
</reference>
<dbReference type="eggNOG" id="COG0491">
    <property type="taxonomic scope" value="Bacteria"/>
</dbReference>
<evidence type="ECO:0000256" key="3">
    <source>
        <dbReference type="ARBA" id="ARBA00022801"/>
    </source>
</evidence>
<dbReference type="KEGG" id="cthu:HUR95_12815"/>
<reference evidence="7" key="3">
    <citation type="submission" date="2021-08" db="EMBL/GenBank/DDBJ databases">
        <authorList>
            <person name="de Jong S."/>
            <person name="van den Broek M."/>
            <person name="Merkel A."/>
            <person name="de la Torre Cortes P."/>
            <person name="Kalamorz F."/>
            <person name="Cook G."/>
            <person name="van Loosdrecht M."/>
            <person name="McMillan D."/>
        </authorList>
    </citation>
    <scope>NUCLEOTIDE SEQUENCE</scope>
    <source>
        <strain evidence="7">TA2.A1</strain>
    </source>
</reference>
<evidence type="ECO:0000313" key="6">
    <source>
        <dbReference type="EMBL" id="EGL82476.1"/>
    </source>
</evidence>
<dbReference type="SUPFAM" id="SSF56281">
    <property type="entry name" value="Metallo-hydrolase/oxidoreductase"/>
    <property type="match status" value="1"/>
</dbReference>
<dbReference type="InterPro" id="IPR001279">
    <property type="entry name" value="Metallo-B-lactamas"/>
</dbReference>
<dbReference type="RefSeq" id="WP_007505231.1">
    <property type="nucleotide sequence ID" value="NZ_AFCE01000148.1"/>
</dbReference>